<dbReference type="EMBL" id="CAJNJQ010006328">
    <property type="protein sequence ID" value="CAE7226796.1"/>
    <property type="molecule type" value="Genomic_DNA"/>
</dbReference>
<protein>
    <submittedName>
        <fullName evidence="1">Uncharacterized protein</fullName>
    </submittedName>
</protein>
<accession>A0A8H3EA28</accession>
<name>A0A8H3EA28_9AGAM</name>
<proteinExistence type="predicted"/>
<evidence type="ECO:0000313" key="2">
    <source>
        <dbReference type="Proteomes" id="UP000663827"/>
    </source>
</evidence>
<gene>
    <name evidence="1" type="ORF">RDB_LOCUS176962</name>
</gene>
<feature type="non-terminal residue" evidence="1">
    <location>
        <position position="1"/>
    </location>
</feature>
<reference evidence="1" key="1">
    <citation type="submission" date="2021-01" db="EMBL/GenBank/DDBJ databases">
        <authorList>
            <person name="Kaushik A."/>
        </authorList>
    </citation>
    <scope>NUCLEOTIDE SEQUENCE</scope>
    <source>
        <strain evidence="1">AG5</strain>
    </source>
</reference>
<dbReference type="Proteomes" id="UP000663827">
    <property type="component" value="Unassembled WGS sequence"/>
</dbReference>
<dbReference type="AlphaFoldDB" id="A0A8H3EA28"/>
<comment type="caution">
    <text evidence="1">The sequence shown here is derived from an EMBL/GenBank/DDBJ whole genome shotgun (WGS) entry which is preliminary data.</text>
</comment>
<evidence type="ECO:0000313" key="1">
    <source>
        <dbReference type="EMBL" id="CAE7226796.1"/>
    </source>
</evidence>
<organism evidence="1 2">
    <name type="scientific">Rhizoctonia solani</name>
    <dbReference type="NCBI Taxonomy" id="456999"/>
    <lineage>
        <taxon>Eukaryota</taxon>
        <taxon>Fungi</taxon>
        <taxon>Dikarya</taxon>
        <taxon>Basidiomycota</taxon>
        <taxon>Agaricomycotina</taxon>
        <taxon>Agaricomycetes</taxon>
        <taxon>Cantharellales</taxon>
        <taxon>Ceratobasidiaceae</taxon>
        <taxon>Rhizoctonia</taxon>
    </lineage>
</organism>
<sequence>THGLQKDTTIALVFEPDRAPGLYRDHFPVVWKVFTFRSQGHPKKTIHYTPRLAFAYSQVDQDNLVESVAWVEARVNSFRVYIRRRALISGQNDDSGELNLAGVNQADLDYFVCRNGSNSHANLSIGLLKGDKHHQHYEPVCLWTGVRSNSEIATHFTPKVSVYVTRKYKVNERLPSEVETDAIWSQNLDELDDVSSWNLVERPDTGKFSIEPARNWPNRYL</sequence>